<evidence type="ECO:0000256" key="6">
    <source>
        <dbReference type="ARBA" id="ARBA00022898"/>
    </source>
</evidence>
<dbReference type="OrthoDB" id="9763453at2"/>
<dbReference type="InterPro" id="IPR050596">
    <property type="entry name" value="AspAT/PAT-like"/>
</dbReference>
<keyword evidence="5" id="KW-0808">Transferase</keyword>
<dbReference type="RefSeq" id="WP_101501106.1">
    <property type="nucleotide sequence ID" value="NZ_CP025584.1"/>
</dbReference>
<comment type="similarity">
    <text evidence="2">Belongs to the class-I pyridoxal-phosphate-dependent aminotransferase family.</text>
</comment>
<dbReference type="InterPro" id="IPR015424">
    <property type="entry name" value="PyrdxlP-dep_Trfase"/>
</dbReference>
<dbReference type="GO" id="GO:0006520">
    <property type="term" value="P:amino acid metabolic process"/>
    <property type="evidence" value="ECO:0007669"/>
    <property type="project" value="InterPro"/>
</dbReference>
<protein>
    <recommendedName>
        <fullName evidence="3">aspartate transaminase</fullName>
        <ecNumber evidence="3">2.6.1.1</ecNumber>
    </recommendedName>
</protein>
<dbReference type="SUPFAM" id="SSF53383">
    <property type="entry name" value="PLP-dependent transferases"/>
    <property type="match status" value="1"/>
</dbReference>
<evidence type="ECO:0000256" key="7">
    <source>
        <dbReference type="ARBA" id="ARBA00049185"/>
    </source>
</evidence>
<dbReference type="InterPro" id="IPR015422">
    <property type="entry name" value="PyrdxlP-dep_Trfase_small"/>
</dbReference>
<keyword evidence="4" id="KW-0032">Aminotransferase</keyword>
<dbReference type="PANTHER" id="PTHR46383:SF1">
    <property type="entry name" value="ASPARTATE AMINOTRANSFERASE"/>
    <property type="match status" value="1"/>
</dbReference>
<dbReference type="InterPro" id="IPR004839">
    <property type="entry name" value="Aminotransferase_I/II_large"/>
</dbReference>
<keyword evidence="10" id="KW-1185">Reference proteome</keyword>
<dbReference type="EMBL" id="CP025584">
    <property type="protein sequence ID" value="AUM75768.1"/>
    <property type="molecule type" value="Genomic_DNA"/>
</dbReference>
<dbReference type="GO" id="GO:0004069">
    <property type="term" value="F:L-aspartate:2-oxoglutarate aminotransferase activity"/>
    <property type="evidence" value="ECO:0007669"/>
    <property type="project" value="UniProtKB-EC"/>
</dbReference>
<evidence type="ECO:0000256" key="2">
    <source>
        <dbReference type="ARBA" id="ARBA00007441"/>
    </source>
</evidence>
<comment type="cofactor">
    <cofactor evidence="1">
        <name>pyridoxal 5'-phosphate</name>
        <dbReference type="ChEBI" id="CHEBI:597326"/>
    </cofactor>
</comment>
<feature type="domain" description="Aminotransferase class I/classII large" evidence="8">
    <location>
        <begin position="26"/>
        <end position="100"/>
    </location>
</feature>
<dbReference type="EC" id="2.6.1.1" evidence="3"/>
<dbReference type="PANTHER" id="PTHR46383">
    <property type="entry name" value="ASPARTATE AMINOTRANSFERASE"/>
    <property type="match status" value="1"/>
</dbReference>
<keyword evidence="6" id="KW-0663">Pyridoxal phosphate</keyword>
<evidence type="ECO:0000313" key="9">
    <source>
        <dbReference type="EMBL" id="AUM75768.1"/>
    </source>
</evidence>
<proteinExistence type="inferred from homology"/>
<dbReference type="Gene3D" id="3.90.1150.10">
    <property type="entry name" value="Aspartate Aminotransferase, domain 1"/>
    <property type="match status" value="1"/>
</dbReference>
<geneLocation type="plasmid" evidence="10">
    <name>pcba4604-01</name>
</geneLocation>
<dbReference type="AlphaFoldDB" id="A0A2K9MJG8"/>
<dbReference type="Proteomes" id="UP000234882">
    <property type="component" value="Plasmid pCBA4604-01"/>
</dbReference>
<evidence type="ECO:0000256" key="1">
    <source>
        <dbReference type="ARBA" id="ARBA00001933"/>
    </source>
</evidence>
<comment type="catalytic activity">
    <reaction evidence="7">
        <text>L-aspartate + 2-oxoglutarate = oxaloacetate + L-glutamate</text>
        <dbReference type="Rhea" id="RHEA:21824"/>
        <dbReference type="ChEBI" id="CHEBI:16452"/>
        <dbReference type="ChEBI" id="CHEBI:16810"/>
        <dbReference type="ChEBI" id="CHEBI:29985"/>
        <dbReference type="ChEBI" id="CHEBI:29991"/>
        <dbReference type="EC" id="2.6.1.1"/>
    </reaction>
</comment>
<evidence type="ECO:0000256" key="5">
    <source>
        <dbReference type="ARBA" id="ARBA00022679"/>
    </source>
</evidence>
<evidence type="ECO:0000259" key="8">
    <source>
        <dbReference type="Pfam" id="PF00155"/>
    </source>
</evidence>
<evidence type="ECO:0000256" key="4">
    <source>
        <dbReference type="ARBA" id="ARBA00022576"/>
    </source>
</evidence>
<organism evidence="9 10">
    <name type="scientific">Paracoccus jeotgali</name>
    <dbReference type="NCBI Taxonomy" id="2065379"/>
    <lineage>
        <taxon>Bacteria</taxon>
        <taxon>Pseudomonadati</taxon>
        <taxon>Pseudomonadota</taxon>
        <taxon>Alphaproteobacteria</taxon>
        <taxon>Rhodobacterales</taxon>
        <taxon>Paracoccaceae</taxon>
        <taxon>Paracoccus</taxon>
    </lineage>
</organism>
<evidence type="ECO:0000256" key="3">
    <source>
        <dbReference type="ARBA" id="ARBA00012753"/>
    </source>
</evidence>
<evidence type="ECO:0000313" key="10">
    <source>
        <dbReference type="Proteomes" id="UP000234882"/>
    </source>
</evidence>
<dbReference type="InterPro" id="IPR015421">
    <property type="entry name" value="PyrdxlP-dep_Trfase_major"/>
</dbReference>
<name>A0A2K9MJG8_9RHOB</name>
<gene>
    <name evidence="9" type="ORF">CYR75_15170</name>
</gene>
<sequence length="109" mass="12308">MAIPYAARLNAVEKFRVWTLARPDLIYLALGMPIPDTPDAIKEATVAALRAGHVHYSDFKDIPELRAALVDKMREQNDLDFTPDEIIVTNGLTQASFLACKRRCKNRPR</sequence>
<dbReference type="GO" id="GO:0030170">
    <property type="term" value="F:pyridoxal phosphate binding"/>
    <property type="evidence" value="ECO:0007669"/>
    <property type="project" value="InterPro"/>
</dbReference>
<dbReference type="Gene3D" id="3.40.640.10">
    <property type="entry name" value="Type I PLP-dependent aspartate aminotransferase-like (Major domain)"/>
    <property type="match status" value="1"/>
</dbReference>
<reference evidence="9 10" key="1">
    <citation type="submission" date="2017-12" db="EMBL/GenBank/DDBJ databases">
        <title>Genomic analysis of Paracoccus sp. CBA4604.</title>
        <authorList>
            <person name="Roh S.W."/>
            <person name="Kim J.Y."/>
            <person name="Kim J.S."/>
        </authorList>
    </citation>
    <scope>NUCLEOTIDE SEQUENCE [LARGE SCALE GENOMIC DNA]</scope>
    <source>
        <strain evidence="9 10">CBA4604</strain>
        <plasmid evidence="10">pcba4604-01</plasmid>
    </source>
</reference>
<dbReference type="KEGG" id="paru:CYR75_15170"/>
<accession>A0A2K9MJG8</accession>
<keyword evidence="9" id="KW-0614">Plasmid</keyword>
<dbReference type="Pfam" id="PF00155">
    <property type="entry name" value="Aminotran_1_2"/>
    <property type="match status" value="1"/>
</dbReference>